<proteinExistence type="predicted"/>
<reference evidence="2" key="1">
    <citation type="submission" date="2022-11" db="UniProtKB">
        <authorList>
            <consortium name="WormBaseParasite"/>
        </authorList>
    </citation>
    <scope>IDENTIFICATION</scope>
</reference>
<organism evidence="1 2">
    <name type="scientific">Romanomermis culicivorax</name>
    <name type="common">Nematode worm</name>
    <dbReference type="NCBI Taxonomy" id="13658"/>
    <lineage>
        <taxon>Eukaryota</taxon>
        <taxon>Metazoa</taxon>
        <taxon>Ecdysozoa</taxon>
        <taxon>Nematoda</taxon>
        <taxon>Enoplea</taxon>
        <taxon>Dorylaimia</taxon>
        <taxon>Mermithida</taxon>
        <taxon>Mermithoidea</taxon>
        <taxon>Mermithidae</taxon>
        <taxon>Romanomermis</taxon>
    </lineage>
</organism>
<dbReference type="Proteomes" id="UP000887565">
    <property type="component" value="Unplaced"/>
</dbReference>
<keyword evidence="1" id="KW-1185">Reference proteome</keyword>
<evidence type="ECO:0000313" key="1">
    <source>
        <dbReference type="Proteomes" id="UP000887565"/>
    </source>
</evidence>
<dbReference type="AlphaFoldDB" id="A0A915JHA6"/>
<name>A0A915JHA6_ROMCU</name>
<evidence type="ECO:0000313" key="2">
    <source>
        <dbReference type="WBParaSite" id="nRc.2.0.1.t25501-RA"/>
    </source>
</evidence>
<dbReference type="WBParaSite" id="nRc.2.0.1.t25501-RA">
    <property type="protein sequence ID" value="nRc.2.0.1.t25501-RA"/>
    <property type="gene ID" value="nRc.2.0.1.g25501"/>
</dbReference>
<protein>
    <submittedName>
        <fullName evidence="2">Uncharacterized protein</fullName>
    </submittedName>
</protein>
<accession>A0A915JHA6</accession>
<sequence length="183" mass="21077">MPWPIHASVGRDNRASIHRRSFRFRNSTITAKNQSTRSIVIFLKYSNLNYFQSKNIAIFKSWTKSENSKTALNDDSIGFFTNSISKSKNQNSFFGSRESKMVAKQTPQSLKFLDVKFSKADFSKFDIKWRQNSSHCSKDQNFEPEITPQTNSEAKRCSHNLDDLTNFSIMGLKCWIHCGPNNS</sequence>